<dbReference type="SUPFAM" id="SSF52540">
    <property type="entry name" value="P-loop containing nucleoside triphosphate hydrolases"/>
    <property type="match status" value="1"/>
</dbReference>
<dbReference type="InterPro" id="IPR027417">
    <property type="entry name" value="P-loop_NTPase"/>
</dbReference>
<dbReference type="EMBL" id="LR797456">
    <property type="protein sequence ID" value="CAB4217783.1"/>
    <property type="molecule type" value="Genomic_DNA"/>
</dbReference>
<dbReference type="PANTHER" id="PTHR11669">
    <property type="entry name" value="REPLICATION FACTOR C / DNA POLYMERASE III GAMMA-TAU SUBUNIT"/>
    <property type="match status" value="1"/>
</dbReference>
<dbReference type="SMART" id="SM00382">
    <property type="entry name" value="AAA"/>
    <property type="match status" value="1"/>
</dbReference>
<dbReference type="Pfam" id="PF13177">
    <property type="entry name" value="DNA_pol3_delta2"/>
    <property type="match status" value="1"/>
</dbReference>
<evidence type="ECO:0000256" key="8">
    <source>
        <dbReference type="ARBA" id="ARBA00049244"/>
    </source>
</evidence>
<dbReference type="EMBL" id="LR797088">
    <property type="protein sequence ID" value="CAB4186256.1"/>
    <property type="molecule type" value="Genomic_DNA"/>
</dbReference>
<keyword evidence="3" id="KW-0479">Metal-binding</keyword>
<dbReference type="GO" id="GO:0009360">
    <property type="term" value="C:DNA polymerase III complex"/>
    <property type="evidence" value="ECO:0007669"/>
    <property type="project" value="InterPro"/>
</dbReference>
<gene>
    <name evidence="13" type="ORF">UFOVP1036_16</name>
    <name evidence="14" type="ORF">UFOVP1132_51</name>
    <name evidence="15" type="ORF">UFOVP1190_26</name>
    <name evidence="16" type="ORF">UFOVP1248_101</name>
    <name evidence="17" type="ORF">UFOVP1493_87</name>
    <name evidence="19" type="ORF">UFOVP1584_57</name>
    <name evidence="18" type="ORF">UFOVP1635_8</name>
    <name evidence="10" type="ORF">UFOVP521_51</name>
    <name evidence="11" type="ORF">UFOVP856_23</name>
    <name evidence="12" type="ORF">UFOVP967_65</name>
</gene>
<protein>
    <recommendedName>
        <fullName evidence="2">DNA-directed DNA polymerase</fullName>
        <ecNumber evidence="2">2.7.7.7</ecNumber>
    </recommendedName>
</protein>
<reference evidence="14" key="1">
    <citation type="submission" date="2020-05" db="EMBL/GenBank/DDBJ databases">
        <authorList>
            <person name="Chiriac C."/>
            <person name="Salcher M."/>
            <person name="Ghai R."/>
            <person name="Kavagutti S V."/>
        </authorList>
    </citation>
    <scope>NUCLEOTIDE SEQUENCE</scope>
</reference>
<comment type="catalytic activity">
    <reaction evidence="8">
        <text>DNA(n) + a 2'-deoxyribonucleoside 5'-triphosphate = DNA(n+1) + diphosphate</text>
        <dbReference type="Rhea" id="RHEA:22508"/>
        <dbReference type="Rhea" id="RHEA-COMP:17339"/>
        <dbReference type="Rhea" id="RHEA-COMP:17340"/>
        <dbReference type="ChEBI" id="CHEBI:33019"/>
        <dbReference type="ChEBI" id="CHEBI:61560"/>
        <dbReference type="ChEBI" id="CHEBI:173112"/>
        <dbReference type="EC" id="2.7.7.7"/>
    </reaction>
</comment>
<evidence type="ECO:0000256" key="6">
    <source>
        <dbReference type="ARBA" id="ARBA00022840"/>
    </source>
</evidence>
<evidence type="ECO:0000256" key="4">
    <source>
        <dbReference type="ARBA" id="ARBA00022741"/>
    </source>
</evidence>
<dbReference type="EMBL" id="LR797496">
    <property type="protein sequence ID" value="CAB4219833.1"/>
    <property type="molecule type" value="Genomic_DNA"/>
</dbReference>
<dbReference type="PANTHER" id="PTHR11669:SF0">
    <property type="entry name" value="PROTEIN STICHEL-LIKE 2"/>
    <property type="match status" value="1"/>
</dbReference>
<evidence type="ECO:0000313" key="18">
    <source>
        <dbReference type="EMBL" id="CAB4219833.1"/>
    </source>
</evidence>
<dbReference type="CDD" id="cd00009">
    <property type="entry name" value="AAA"/>
    <property type="match status" value="1"/>
</dbReference>
<keyword evidence="5" id="KW-0862">Zinc</keyword>
<evidence type="ECO:0000256" key="7">
    <source>
        <dbReference type="ARBA" id="ARBA00022932"/>
    </source>
</evidence>
<dbReference type="GO" id="GO:0046872">
    <property type="term" value="F:metal ion binding"/>
    <property type="evidence" value="ECO:0007669"/>
    <property type="project" value="UniProtKB-KW"/>
</dbReference>
<dbReference type="EMBL" id="LR798432">
    <property type="protein sequence ID" value="CAB5231318.1"/>
    <property type="molecule type" value="Genomic_DNA"/>
</dbReference>
<evidence type="ECO:0000259" key="9">
    <source>
        <dbReference type="SMART" id="SM00382"/>
    </source>
</evidence>
<dbReference type="Pfam" id="PF22608">
    <property type="entry name" value="DNAX_ATPase_lid"/>
    <property type="match status" value="1"/>
</dbReference>
<evidence type="ECO:0000256" key="1">
    <source>
        <dbReference type="ARBA" id="ARBA00006360"/>
    </source>
</evidence>
<comment type="similarity">
    <text evidence="1">Belongs to the DnaX/STICHEL family.</text>
</comment>
<evidence type="ECO:0000313" key="17">
    <source>
        <dbReference type="EMBL" id="CAB4217783.1"/>
    </source>
</evidence>
<organism evidence="14">
    <name type="scientific">uncultured Caudovirales phage</name>
    <dbReference type="NCBI Taxonomy" id="2100421"/>
    <lineage>
        <taxon>Viruses</taxon>
        <taxon>Duplodnaviria</taxon>
        <taxon>Heunggongvirae</taxon>
        <taxon>Uroviricota</taxon>
        <taxon>Caudoviricetes</taxon>
        <taxon>Peduoviridae</taxon>
        <taxon>Maltschvirus</taxon>
        <taxon>Maltschvirus maltsch</taxon>
    </lineage>
</organism>
<evidence type="ECO:0000313" key="16">
    <source>
        <dbReference type="EMBL" id="CAB4192839.1"/>
    </source>
</evidence>
<evidence type="ECO:0000313" key="15">
    <source>
        <dbReference type="EMBL" id="CAB4189984.1"/>
    </source>
</evidence>
<dbReference type="InterPro" id="IPR050238">
    <property type="entry name" value="DNA_Rep/Repair_Clamp_Loader"/>
</dbReference>
<dbReference type="InterPro" id="IPR012763">
    <property type="entry name" value="DNA_pol_III_sug/sutau_N"/>
</dbReference>
<keyword evidence="7" id="KW-0239">DNA-directed DNA polymerase</keyword>
<sequence length="411" mass="46027">MRLALKYRPTQFKDYKGQDHILKVLQTILKNKTKDQMPQGVLLGGPKGSGKTSLARTIASSLNCQNIQPDQSPCTLCPSCTSIQQFNSEAVLETDSATNGGVEDVRYLNKIARLQHSGKYRVFILDEAHCMSKEAASAFLKQLEEPKPEVLYIFCSSNPSLLPSTLRSRLLVFNYLPIKSPLISQRLLEIAQKEQIDLDAEAAKLIADHSEGSMRDAIGLLEHLHILDPHITTETYRTLYPLSPSSFAVDFINSCIDNQYQTFQELLFRAVSSFNSSYPLLDSIAEALSQVTIYHENATNQHSNSSNQHSNQHSNQANPTGIYRIKARTLASLYVYLWDLRVKIRNAPTSDFSMINLLWHVFSNNLSDLRQTHSQTALFTSPTKTNLVEMLGTTPTGKQKASDIASLFDDL</sequence>
<evidence type="ECO:0000256" key="5">
    <source>
        <dbReference type="ARBA" id="ARBA00022833"/>
    </source>
</evidence>
<dbReference type="EMBL" id="LR797145">
    <property type="protein sequence ID" value="CAB4189984.1"/>
    <property type="molecule type" value="Genomic_DNA"/>
</dbReference>
<dbReference type="EMBL" id="LR796496">
    <property type="protein sequence ID" value="CAB4148323.1"/>
    <property type="molecule type" value="Genomic_DNA"/>
</dbReference>
<keyword evidence="4" id="KW-0547">Nucleotide-binding</keyword>
<dbReference type="EMBL" id="LR797192">
    <property type="protein sequence ID" value="CAB4192839.1"/>
    <property type="molecule type" value="Genomic_DNA"/>
</dbReference>
<dbReference type="Gene3D" id="1.10.8.60">
    <property type="match status" value="1"/>
</dbReference>
<dbReference type="NCBIfam" id="TIGR02397">
    <property type="entry name" value="dnaX_nterm"/>
    <property type="match status" value="1"/>
</dbReference>
<evidence type="ECO:0000313" key="10">
    <source>
        <dbReference type="EMBL" id="CAB4148323.1"/>
    </source>
</evidence>
<name>A0A6J5QUM7_9CAUD</name>
<evidence type="ECO:0000256" key="2">
    <source>
        <dbReference type="ARBA" id="ARBA00012417"/>
    </source>
</evidence>
<evidence type="ECO:0000313" key="14">
    <source>
        <dbReference type="EMBL" id="CAB4186256.1"/>
    </source>
</evidence>
<dbReference type="InterPro" id="IPR045085">
    <property type="entry name" value="HLD_clamp_pol_III_gamma_tau"/>
</dbReference>
<dbReference type="EC" id="2.7.7.7" evidence="2"/>
<dbReference type="EMBL" id="LR796910">
    <property type="protein sequence ID" value="CAB4174599.1"/>
    <property type="molecule type" value="Genomic_DNA"/>
</dbReference>
<dbReference type="GO" id="GO:0006261">
    <property type="term" value="P:DNA-templated DNA replication"/>
    <property type="evidence" value="ECO:0007669"/>
    <property type="project" value="TreeGrafter"/>
</dbReference>
<dbReference type="GO" id="GO:0003887">
    <property type="term" value="F:DNA-directed DNA polymerase activity"/>
    <property type="evidence" value="ECO:0007669"/>
    <property type="project" value="UniProtKB-KW"/>
</dbReference>
<dbReference type="GO" id="GO:0005524">
    <property type="term" value="F:ATP binding"/>
    <property type="evidence" value="ECO:0007669"/>
    <property type="project" value="UniProtKB-KW"/>
</dbReference>
<proteinExistence type="inferred from homology"/>
<evidence type="ECO:0000313" key="19">
    <source>
        <dbReference type="EMBL" id="CAB5231318.1"/>
    </source>
</evidence>
<evidence type="ECO:0000313" key="13">
    <source>
        <dbReference type="EMBL" id="CAB4180302.1"/>
    </source>
</evidence>
<keyword evidence="7" id="KW-0548">Nucleotidyltransferase</keyword>
<dbReference type="EMBL" id="LR796811">
    <property type="protein sequence ID" value="CAB4167366.1"/>
    <property type="molecule type" value="Genomic_DNA"/>
</dbReference>
<evidence type="ECO:0000256" key="3">
    <source>
        <dbReference type="ARBA" id="ARBA00022723"/>
    </source>
</evidence>
<evidence type="ECO:0000313" key="11">
    <source>
        <dbReference type="EMBL" id="CAB4167366.1"/>
    </source>
</evidence>
<accession>A0A6J5QUM7</accession>
<evidence type="ECO:0000313" key="12">
    <source>
        <dbReference type="EMBL" id="CAB4174599.1"/>
    </source>
</evidence>
<feature type="domain" description="AAA+ ATPase" evidence="9">
    <location>
        <begin position="37"/>
        <end position="177"/>
    </location>
</feature>
<dbReference type="InterPro" id="IPR003593">
    <property type="entry name" value="AAA+_ATPase"/>
</dbReference>
<keyword evidence="6" id="KW-0067">ATP-binding</keyword>
<dbReference type="Gene3D" id="3.40.50.300">
    <property type="entry name" value="P-loop containing nucleotide triphosphate hydrolases"/>
    <property type="match status" value="1"/>
</dbReference>
<keyword evidence="7" id="KW-0808">Transferase</keyword>
<dbReference type="EMBL" id="LR796991">
    <property type="protein sequence ID" value="CAB4180302.1"/>
    <property type="molecule type" value="Genomic_DNA"/>
</dbReference>